<dbReference type="Pfam" id="PF09789">
    <property type="entry name" value="CC149"/>
    <property type="match status" value="1"/>
</dbReference>
<comment type="similarity">
    <text evidence="1">Belongs to the CCDC149 family.</text>
</comment>
<dbReference type="PANTHER" id="PTHR21682:SF2">
    <property type="entry name" value="COILED-COIL DOMAIN-CONTAINING PROTEIN 149"/>
    <property type="match status" value="1"/>
</dbReference>
<accession>A0A8C4QD21</accession>
<reference evidence="4" key="1">
    <citation type="submission" date="2025-08" db="UniProtKB">
        <authorList>
            <consortium name="Ensembl"/>
        </authorList>
    </citation>
    <scope>IDENTIFICATION</scope>
</reference>
<evidence type="ECO:0000256" key="1">
    <source>
        <dbReference type="ARBA" id="ARBA00005872"/>
    </source>
</evidence>
<dbReference type="AlphaFoldDB" id="A0A8C4QD21"/>
<name>A0A8C4QD21_EPTBU</name>
<organism evidence="4 5">
    <name type="scientific">Eptatretus burgeri</name>
    <name type="common">Inshore hagfish</name>
    <dbReference type="NCBI Taxonomy" id="7764"/>
    <lineage>
        <taxon>Eukaryota</taxon>
        <taxon>Metazoa</taxon>
        <taxon>Chordata</taxon>
        <taxon>Craniata</taxon>
        <taxon>Vertebrata</taxon>
        <taxon>Cyclostomata</taxon>
        <taxon>Myxini</taxon>
        <taxon>Myxiniformes</taxon>
        <taxon>Myxinidae</taxon>
        <taxon>Eptatretinae</taxon>
        <taxon>Eptatretus</taxon>
    </lineage>
</organism>
<evidence type="ECO:0000313" key="5">
    <source>
        <dbReference type="Proteomes" id="UP000694388"/>
    </source>
</evidence>
<feature type="region of interest" description="Disordered" evidence="3">
    <location>
        <begin position="1"/>
        <end position="26"/>
    </location>
</feature>
<evidence type="ECO:0000256" key="3">
    <source>
        <dbReference type="SAM" id="MobiDB-lite"/>
    </source>
</evidence>
<keyword evidence="5" id="KW-1185">Reference proteome</keyword>
<dbReference type="GeneTree" id="ENSGT00390000015958"/>
<keyword evidence="2" id="KW-0175">Coiled coil</keyword>
<dbReference type="InterPro" id="IPR019179">
    <property type="entry name" value="CC149"/>
</dbReference>
<reference evidence="4" key="2">
    <citation type="submission" date="2025-09" db="UniProtKB">
        <authorList>
            <consortium name="Ensembl"/>
        </authorList>
    </citation>
    <scope>IDENTIFICATION</scope>
</reference>
<dbReference type="PANTHER" id="PTHR21682">
    <property type="entry name" value="COILED-COIL DOMAIN-CONTAINING PROTEIN 149"/>
    <property type="match status" value="1"/>
</dbReference>
<proteinExistence type="inferred from homology"/>
<evidence type="ECO:0000313" key="4">
    <source>
        <dbReference type="Ensembl" id="ENSEBUP00000013522.1"/>
    </source>
</evidence>
<evidence type="ECO:0000256" key="2">
    <source>
        <dbReference type="ARBA" id="ARBA00023054"/>
    </source>
</evidence>
<protein>
    <submittedName>
        <fullName evidence="4">Uncharacterized protein</fullName>
    </submittedName>
</protein>
<dbReference type="OMA" id="TKEHNNM"/>
<dbReference type="Ensembl" id="ENSEBUT00000014098.1">
    <property type="protein sequence ID" value="ENSEBUP00000013522.1"/>
    <property type="gene ID" value="ENSEBUG00000008539.1"/>
</dbReference>
<sequence length="274" mass="32599">MELNMAQAEEIKSLKQKADESKKRHQMERDHLEKHFMMIKKILKEENKDLKQQNAEARDDIKVWRDMFAMQRSNDEKFAPNHFMRHEREHLVEQMEDMKEQIKQRDTEIQETKEKLGEVQTECDFFRKKLRVTQLPDNLLGKRISYNFDVDEICKENRYLRELLKHMEHKNVTFGKCKEGNQKMRGWQRGPHTSGILRIPRTNEVNVMLSQKGAQSLPATKKSISELQSLCSSFIDAIVDKDVCLKHQRKTIRILGTRVNELEMKLKTLNIIQH</sequence>
<feature type="compositionally biased region" description="Basic and acidic residues" evidence="3">
    <location>
        <begin position="9"/>
        <end position="26"/>
    </location>
</feature>
<dbReference type="Proteomes" id="UP000694388">
    <property type="component" value="Unplaced"/>
</dbReference>